<feature type="compositionally biased region" description="Polar residues" evidence="1">
    <location>
        <begin position="392"/>
        <end position="413"/>
    </location>
</feature>
<feature type="compositionally biased region" description="Low complexity" evidence="1">
    <location>
        <begin position="420"/>
        <end position="431"/>
    </location>
</feature>
<protein>
    <submittedName>
        <fullName evidence="2">Uncharacterized protein</fullName>
    </submittedName>
</protein>
<feature type="region of interest" description="Disordered" evidence="1">
    <location>
        <begin position="1002"/>
        <end position="1075"/>
    </location>
</feature>
<feature type="compositionally biased region" description="Basic and acidic residues" evidence="1">
    <location>
        <begin position="912"/>
        <end position="928"/>
    </location>
</feature>
<feature type="region of interest" description="Disordered" evidence="1">
    <location>
        <begin position="333"/>
        <end position="433"/>
    </location>
</feature>
<feature type="compositionally biased region" description="Low complexity" evidence="1">
    <location>
        <begin position="361"/>
        <end position="391"/>
    </location>
</feature>
<proteinExistence type="predicted"/>
<feature type="region of interest" description="Disordered" evidence="1">
    <location>
        <begin position="163"/>
        <end position="187"/>
    </location>
</feature>
<feature type="compositionally biased region" description="Low complexity" evidence="1">
    <location>
        <begin position="674"/>
        <end position="688"/>
    </location>
</feature>
<feature type="compositionally biased region" description="Low complexity" evidence="1">
    <location>
        <begin position="845"/>
        <end position="857"/>
    </location>
</feature>
<dbReference type="EMBL" id="JARJCM010000209">
    <property type="protein sequence ID" value="KAJ7022486.1"/>
    <property type="molecule type" value="Genomic_DNA"/>
</dbReference>
<evidence type="ECO:0000256" key="1">
    <source>
        <dbReference type="SAM" id="MobiDB-lite"/>
    </source>
</evidence>
<evidence type="ECO:0000313" key="3">
    <source>
        <dbReference type="Proteomes" id="UP001218188"/>
    </source>
</evidence>
<feature type="compositionally biased region" description="Acidic residues" evidence="1">
    <location>
        <begin position="171"/>
        <end position="180"/>
    </location>
</feature>
<accession>A0AAD6S784</accession>
<name>A0AAD6S784_9AGAR</name>
<feature type="compositionally biased region" description="Acidic residues" evidence="1">
    <location>
        <begin position="1033"/>
        <end position="1047"/>
    </location>
</feature>
<reference evidence="2" key="1">
    <citation type="submission" date="2023-03" db="EMBL/GenBank/DDBJ databases">
        <title>Massive genome expansion in bonnet fungi (Mycena s.s.) driven by repeated elements and novel gene families across ecological guilds.</title>
        <authorList>
            <consortium name="Lawrence Berkeley National Laboratory"/>
            <person name="Harder C.B."/>
            <person name="Miyauchi S."/>
            <person name="Viragh M."/>
            <person name="Kuo A."/>
            <person name="Thoen E."/>
            <person name="Andreopoulos B."/>
            <person name="Lu D."/>
            <person name="Skrede I."/>
            <person name="Drula E."/>
            <person name="Henrissat B."/>
            <person name="Morin E."/>
            <person name="Kohler A."/>
            <person name="Barry K."/>
            <person name="LaButti K."/>
            <person name="Morin E."/>
            <person name="Salamov A."/>
            <person name="Lipzen A."/>
            <person name="Mereny Z."/>
            <person name="Hegedus B."/>
            <person name="Baldrian P."/>
            <person name="Stursova M."/>
            <person name="Weitz H."/>
            <person name="Taylor A."/>
            <person name="Grigoriev I.V."/>
            <person name="Nagy L.G."/>
            <person name="Martin F."/>
            <person name="Kauserud H."/>
        </authorList>
    </citation>
    <scope>NUCLEOTIDE SEQUENCE</scope>
    <source>
        <strain evidence="2">CBHHK200</strain>
    </source>
</reference>
<evidence type="ECO:0000313" key="2">
    <source>
        <dbReference type="EMBL" id="KAJ7022486.1"/>
    </source>
</evidence>
<feature type="compositionally biased region" description="Polar residues" evidence="1">
    <location>
        <begin position="689"/>
        <end position="737"/>
    </location>
</feature>
<dbReference type="AlphaFoldDB" id="A0AAD6S784"/>
<feature type="compositionally biased region" description="Polar residues" evidence="1">
    <location>
        <begin position="602"/>
        <end position="615"/>
    </location>
</feature>
<organism evidence="2 3">
    <name type="scientific">Mycena alexandri</name>
    <dbReference type="NCBI Taxonomy" id="1745969"/>
    <lineage>
        <taxon>Eukaryota</taxon>
        <taxon>Fungi</taxon>
        <taxon>Dikarya</taxon>
        <taxon>Basidiomycota</taxon>
        <taxon>Agaricomycotina</taxon>
        <taxon>Agaricomycetes</taxon>
        <taxon>Agaricomycetidae</taxon>
        <taxon>Agaricales</taxon>
        <taxon>Marasmiineae</taxon>
        <taxon>Mycenaceae</taxon>
        <taxon>Mycena</taxon>
    </lineage>
</organism>
<keyword evidence="3" id="KW-1185">Reference proteome</keyword>
<feature type="compositionally biased region" description="Basic and acidic residues" evidence="1">
    <location>
        <begin position="1048"/>
        <end position="1059"/>
    </location>
</feature>
<gene>
    <name evidence="2" type="ORF">C8F04DRAFT_1272597</name>
</gene>
<sequence length="1075" mass="114344">MAPPTWQTKEQQAFVALWMPEFLVKKAAKNLDGYWRKMRKAWYAEFPKELALNLPVQVFDPDPNAPPPRKLTAEEEASLNDAMTTRNDQLRNAFFNGYAKVRAQRGGASRSTSTSKGLAAMLFKRHPKPTRRHQVLEVYQREHKATVQTALQESEFVELNEAAQRRTADGEWIDDDDEEEKEARLHDARSQRMTVQRRVIRECWEAEDEAVQQEVVAKAMAEVKAPRTEEKDGEDGERTPEEYQMSLDESLQVAEVFLTEFARMTGWVGTLVYAGPVPQLGGDLGFKSYSFGLAEGVNFEDYHSNWKKAVVTPLCKFARKAIPRTTRVARAIERRDSEEDEPASEPAVVVAPPQRPHKSQASKTKASSKAKASSSKAKVSSGKAKASSSKANTPSAMTPTPVSPPANTSSAMTPTPVSPPASRSPSPSFLPRGAQKTYQDYENDIQDYGDASFFGDDTSFATDNASSSLFLGGGASSGLFLDGSASSSALLGDTTTSSAFLSSSNSASAFLGSNSLSSTFLGGNNSPSLFLSNNSSTTDTLSFDEYVNAHPEMLVRRNLQIATNDNDTFGDSGAGGTSGPWVFPPSDGGGQGLHWTSREQQGEGNISRSTVNTWGTPGVGFDLPDEETATATPKPRPAWGGRSSDFTFGRQPQYRPIHSSRSPSSSPGQTSDYTNSASALTSPTPAATKNSALSTTTRHSADSANSTPALTSQTPTATGINSASTTPKHHQPSTSMASVGLAGTPQRKSFAPARSSPLTAPPLLPDSRASSPLGATLPPRLRPSPERPRGGSSSGKELAPLIWPKSRPPANEPKRLAVKASPGAIAKKMEHVRAARKAGKKTAGAKRGAGNTRTEAGAEGGEAEREAGAEGEIGTGDKGKGRQLEAPAEAPTPSDAEPALIHSITSVNPGRLRREAEAQKTRDRRAAAEYKANSRLNNPDGNHPLVVVPLPPDAPRPRRAPAPRRNMGAIVTLTDELQAKKDAALLEALKGSGDRMAANLKRATAKGMGTGTGTGTGKAKAKAKATGTGGGDGDGDGDGGGDGDGEEGGERHDQEGERRLFRRCCGGAEEEGREQ</sequence>
<feature type="region of interest" description="Disordered" evidence="1">
    <location>
        <begin position="565"/>
        <end position="966"/>
    </location>
</feature>
<dbReference type="Proteomes" id="UP001218188">
    <property type="component" value="Unassembled WGS sequence"/>
</dbReference>
<feature type="compositionally biased region" description="Basic residues" evidence="1">
    <location>
        <begin position="834"/>
        <end position="844"/>
    </location>
</feature>
<comment type="caution">
    <text evidence="2">The sequence shown here is derived from an EMBL/GenBank/DDBJ whole genome shotgun (WGS) entry which is preliminary data.</text>
</comment>